<dbReference type="Pfam" id="PF13286">
    <property type="entry name" value="HD_assoc"/>
    <property type="match status" value="1"/>
</dbReference>
<dbReference type="Gene3D" id="1.10.3210.10">
    <property type="entry name" value="Hypothetical protein af1432"/>
    <property type="match status" value="1"/>
</dbReference>
<evidence type="ECO:0000313" key="4">
    <source>
        <dbReference type="EMBL" id="SCZ77145.1"/>
    </source>
</evidence>
<accession>A0A1G5RSS1</accession>
<evidence type="ECO:0000313" key="5">
    <source>
        <dbReference type="Proteomes" id="UP000199208"/>
    </source>
</evidence>
<evidence type="ECO:0000256" key="1">
    <source>
        <dbReference type="ARBA" id="ARBA00022801"/>
    </source>
</evidence>
<dbReference type="AlphaFoldDB" id="A0A1G5RSS1"/>
<sequence length="335" mass="38431">MSIRERTEAIERVILSEHAMLAKDSLGRLIPEDQCAIRTAFQRDRDRIQHSKAFRRLKHKTQVFLSPEGDHYRTRLTHTLDVSQIARTIARALRLNEDLTEAIALGHDLGHTPFGHCGEMELDQIHPGGFDHNAQSLRVVDLLEIRTDGRRGLNLTHEVRDGILSHSGGKKPQTLEGQAVSFSDRIAYINHDIDDALRAGVLHPSELPEPYLRVLGKSHSQRINTLIIDVVNQSRGLSQLSFSPEIAEAFIGLRQFMFDNVYLNLDAKKEEKKARVVLRMLYDYYRDHPVEMPEEYFELYQGSEGIEAVKDYVSGMTDRYAVLQFQKLFVPDFWT</sequence>
<dbReference type="Proteomes" id="UP000199208">
    <property type="component" value="Unassembled WGS sequence"/>
</dbReference>
<reference evidence="4 5" key="1">
    <citation type="submission" date="2016-10" db="EMBL/GenBank/DDBJ databases">
        <authorList>
            <person name="de Groot N.N."/>
        </authorList>
    </citation>
    <scope>NUCLEOTIDE SEQUENCE [LARGE SCALE GENOMIC DNA]</scope>
    <source>
        <strain evidence="4 5">DSM 2784</strain>
    </source>
</reference>
<dbReference type="InterPro" id="IPR006674">
    <property type="entry name" value="HD_domain"/>
</dbReference>
<dbReference type="OrthoDB" id="9803619at2"/>
<dbReference type="HAMAP" id="MF_01212">
    <property type="entry name" value="dGTPase_type2"/>
    <property type="match status" value="1"/>
</dbReference>
<dbReference type="PANTHER" id="PTHR35795:SF1">
    <property type="entry name" value="BIS(5'-NUCLEOSYL)-TETRAPHOSPHATASE, SYMMETRICAL"/>
    <property type="match status" value="1"/>
</dbReference>
<proteinExistence type="inferred from homology"/>
<dbReference type="EMBL" id="FMWL01000002">
    <property type="protein sequence ID" value="SCZ77145.1"/>
    <property type="molecule type" value="Genomic_DNA"/>
</dbReference>
<comment type="similarity">
    <text evidence="2">Belongs to the dGTPase family. Type 2 subfamily.</text>
</comment>
<evidence type="ECO:0000259" key="3">
    <source>
        <dbReference type="PROSITE" id="PS51831"/>
    </source>
</evidence>
<dbReference type="CDD" id="cd00077">
    <property type="entry name" value="HDc"/>
    <property type="match status" value="1"/>
</dbReference>
<dbReference type="InterPro" id="IPR006261">
    <property type="entry name" value="dGTPase"/>
</dbReference>
<keyword evidence="1 2" id="KW-0378">Hydrolase</keyword>
<protein>
    <recommendedName>
        <fullName evidence="2">Deoxyguanosinetriphosphate triphosphohydrolase-like protein</fullName>
    </recommendedName>
</protein>
<dbReference type="SMART" id="SM00471">
    <property type="entry name" value="HDc"/>
    <property type="match status" value="1"/>
</dbReference>
<gene>
    <name evidence="4" type="ORF">SAMN03080599_00589</name>
</gene>
<dbReference type="Pfam" id="PF01966">
    <property type="entry name" value="HD"/>
    <property type="match status" value="1"/>
</dbReference>
<dbReference type="InterPro" id="IPR003607">
    <property type="entry name" value="HD/PDEase_dom"/>
</dbReference>
<dbReference type="NCBIfam" id="NF002327">
    <property type="entry name" value="PRK01286.1-2"/>
    <property type="match status" value="1"/>
</dbReference>
<organism evidence="4 5">
    <name type="scientific">Acidaminobacter hydrogenoformans DSM 2784</name>
    <dbReference type="NCBI Taxonomy" id="1120920"/>
    <lineage>
        <taxon>Bacteria</taxon>
        <taxon>Bacillati</taxon>
        <taxon>Bacillota</taxon>
        <taxon>Clostridia</taxon>
        <taxon>Peptostreptococcales</taxon>
        <taxon>Acidaminobacteraceae</taxon>
        <taxon>Acidaminobacter</taxon>
    </lineage>
</organism>
<dbReference type="RefSeq" id="WP_092589386.1">
    <property type="nucleotide sequence ID" value="NZ_FMWL01000002.1"/>
</dbReference>
<dbReference type="InterPro" id="IPR026875">
    <property type="entry name" value="PHydrolase_assoc_dom"/>
</dbReference>
<dbReference type="STRING" id="1120920.SAMN03080599_00589"/>
<dbReference type="PANTHER" id="PTHR35795">
    <property type="entry name" value="SLR1885 PROTEIN"/>
    <property type="match status" value="1"/>
</dbReference>
<dbReference type="SUPFAM" id="SSF109604">
    <property type="entry name" value="HD-domain/PDEase-like"/>
    <property type="match status" value="1"/>
</dbReference>
<keyword evidence="5" id="KW-1185">Reference proteome</keyword>
<name>A0A1G5RSS1_9FIRM</name>
<dbReference type="GO" id="GO:0016793">
    <property type="term" value="F:triphosphoric monoester hydrolase activity"/>
    <property type="evidence" value="ECO:0007669"/>
    <property type="project" value="InterPro"/>
</dbReference>
<dbReference type="InterPro" id="IPR023023">
    <property type="entry name" value="dNTPase_2"/>
</dbReference>
<dbReference type="InterPro" id="IPR051094">
    <property type="entry name" value="Diverse_Catalytic_Enzymes"/>
</dbReference>
<feature type="domain" description="HD" evidence="3">
    <location>
        <begin position="75"/>
        <end position="189"/>
    </location>
</feature>
<dbReference type="NCBIfam" id="TIGR01353">
    <property type="entry name" value="dGTP_triPase"/>
    <property type="match status" value="1"/>
</dbReference>
<dbReference type="PROSITE" id="PS51831">
    <property type="entry name" value="HD"/>
    <property type="match status" value="1"/>
</dbReference>
<evidence type="ECO:0000256" key="2">
    <source>
        <dbReference type="HAMAP-Rule" id="MF_01212"/>
    </source>
</evidence>